<comment type="caution">
    <text evidence="1">The sequence shown here is derived from an EMBL/GenBank/DDBJ whole genome shotgun (WGS) entry which is preliminary data.</text>
</comment>
<name>A0A2G8SEP6_9APHY</name>
<reference evidence="1 2" key="1">
    <citation type="journal article" date="2015" name="Sci. Rep.">
        <title>Chromosome-level genome map provides insights into diverse defense mechanisms in the medicinal fungus Ganoderma sinense.</title>
        <authorList>
            <person name="Zhu Y."/>
            <person name="Xu J."/>
            <person name="Sun C."/>
            <person name="Zhou S."/>
            <person name="Xu H."/>
            <person name="Nelson D.R."/>
            <person name="Qian J."/>
            <person name="Song J."/>
            <person name="Luo H."/>
            <person name="Xiang L."/>
            <person name="Li Y."/>
            <person name="Xu Z."/>
            <person name="Ji A."/>
            <person name="Wang L."/>
            <person name="Lu S."/>
            <person name="Hayward A."/>
            <person name="Sun W."/>
            <person name="Li X."/>
            <person name="Schwartz D.C."/>
            <person name="Wang Y."/>
            <person name="Chen S."/>
        </authorList>
    </citation>
    <scope>NUCLEOTIDE SEQUENCE [LARGE SCALE GENOMIC DNA]</scope>
    <source>
        <strain evidence="1 2">ZZ0214-1</strain>
    </source>
</reference>
<dbReference type="OrthoDB" id="2735651at2759"/>
<evidence type="ECO:0000313" key="1">
    <source>
        <dbReference type="EMBL" id="PIL32239.1"/>
    </source>
</evidence>
<dbReference type="Proteomes" id="UP000230002">
    <property type="component" value="Unassembled WGS sequence"/>
</dbReference>
<proteinExistence type="predicted"/>
<dbReference type="STRING" id="1077348.A0A2G8SEP6"/>
<gene>
    <name evidence="1" type="ORF">GSI_05484</name>
</gene>
<accession>A0A2G8SEP6</accession>
<evidence type="ECO:0000313" key="2">
    <source>
        <dbReference type="Proteomes" id="UP000230002"/>
    </source>
</evidence>
<dbReference type="EMBL" id="AYKW01000011">
    <property type="protein sequence ID" value="PIL32239.1"/>
    <property type="molecule type" value="Genomic_DNA"/>
</dbReference>
<sequence length="163" mass="18016">MPAVRTPVKFKEFQLKPIGGVVYAHDRRHSAPVQVPTIMHPTRDGRENARFPSFEAILGPGQMHECWVTCQDSTGRDHRFLIAAQYSEGADVNLALKRVLPEVEWRGGLIVMRGGCHVFVVGMGGSVYRALAEQAVRKYLIETAPLVIQAVQGGDELVLPTEL</sequence>
<protein>
    <submittedName>
        <fullName evidence="1">Uncharacterized protein</fullName>
    </submittedName>
</protein>
<organism evidence="1 2">
    <name type="scientific">Ganoderma sinense ZZ0214-1</name>
    <dbReference type="NCBI Taxonomy" id="1077348"/>
    <lineage>
        <taxon>Eukaryota</taxon>
        <taxon>Fungi</taxon>
        <taxon>Dikarya</taxon>
        <taxon>Basidiomycota</taxon>
        <taxon>Agaricomycotina</taxon>
        <taxon>Agaricomycetes</taxon>
        <taxon>Polyporales</taxon>
        <taxon>Polyporaceae</taxon>
        <taxon>Ganoderma</taxon>
    </lineage>
</organism>
<dbReference type="AlphaFoldDB" id="A0A2G8SEP6"/>
<keyword evidence="2" id="KW-1185">Reference proteome</keyword>